<keyword evidence="1" id="KW-1133">Transmembrane helix</keyword>
<feature type="transmembrane region" description="Helical" evidence="1">
    <location>
        <begin position="12"/>
        <end position="32"/>
    </location>
</feature>
<keyword evidence="1" id="KW-0472">Membrane</keyword>
<proteinExistence type="predicted"/>
<dbReference type="Proteomes" id="UP000247702">
    <property type="component" value="Unassembled WGS sequence"/>
</dbReference>
<protein>
    <submittedName>
        <fullName evidence="2">Uncharacterized protein</fullName>
    </submittedName>
</protein>
<reference evidence="2 3" key="1">
    <citation type="submission" date="2017-11" db="EMBL/GenBank/DDBJ databases">
        <title>The genome of Rhizophagus clarus HR1 reveals common genetic basis of auxotrophy among arbuscular mycorrhizal fungi.</title>
        <authorList>
            <person name="Kobayashi Y."/>
        </authorList>
    </citation>
    <scope>NUCLEOTIDE SEQUENCE [LARGE SCALE GENOMIC DNA]</scope>
    <source>
        <strain evidence="2 3">HR1</strain>
    </source>
</reference>
<evidence type="ECO:0000313" key="3">
    <source>
        <dbReference type="Proteomes" id="UP000247702"/>
    </source>
</evidence>
<dbReference type="EMBL" id="BEXD01003924">
    <property type="protein sequence ID" value="GBC04018.1"/>
    <property type="molecule type" value="Genomic_DNA"/>
</dbReference>
<gene>
    <name evidence="2" type="ORF">RclHR1_05480001</name>
</gene>
<organism evidence="2 3">
    <name type="scientific">Rhizophagus clarus</name>
    <dbReference type="NCBI Taxonomy" id="94130"/>
    <lineage>
        <taxon>Eukaryota</taxon>
        <taxon>Fungi</taxon>
        <taxon>Fungi incertae sedis</taxon>
        <taxon>Mucoromycota</taxon>
        <taxon>Glomeromycotina</taxon>
        <taxon>Glomeromycetes</taxon>
        <taxon>Glomerales</taxon>
        <taxon>Glomeraceae</taxon>
        <taxon>Rhizophagus</taxon>
    </lineage>
</organism>
<dbReference type="AlphaFoldDB" id="A0A2Z6RM42"/>
<sequence length="62" mass="7154">MWTTQNPYAKVIVLFVFILSIYPSYITADGIFSYKEENDYDRNPIVTDLKAYDDGTVVIRIG</sequence>
<accession>A0A2Z6RM42</accession>
<evidence type="ECO:0000256" key="1">
    <source>
        <dbReference type="SAM" id="Phobius"/>
    </source>
</evidence>
<keyword evidence="1" id="KW-0812">Transmembrane</keyword>
<keyword evidence="3" id="KW-1185">Reference proteome</keyword>
<name>A0A2Z6RM42_9GLOM</name>
<feature type="non-terminal residue" evidence="2">
    <location>
        <position position="62"/>
    </location>
</feature>
<evidence type="ECO:0000313" key="2">
    <source>
        <dbReference type="EMBL" id="GBC04018.1"/>
    </source>
</evidence>
<comment type="caution">
    <text evidence="2">The sequence shown here is derived from an EMBL/GenBank/DDBJ whole genome shotgun (WGS) entry which is preliminary data.</text>
</comment>